<dbReference type="InterPro" id="IPR039253">
    <property type="entry name" value="APLF"/>
</dbReference>
<dbReference type="GO" id="GO:0006302">
    <property type="term" value="P:double-strand break repair"/>
    <property type="evidence" value="ECO:0007669"/>
    <property type="project" value="InterPro"/>
</dbReference>
<feature type="domain" description="PBZ-type" evidence="3">
    <location>
        <begin position="267"/>
        <end position="292"/>
    </location>
</feature>
<dbReference type="PANTHER" id="PTHR21315:SF2">
    <property type="entry name" value="APRATAXIN AND PNK-LIKE FACTOR"/>
    <property type="match status" value="1"/>
</dbReference>
<feature type="coiled-coil region" evidence="1">
    <location>
        <begin position="99"/>
        <end position="203"/>
    </location>
</feature>
<feature type="region of interest" description="Disordered" evidence="2">
    <location>
        <begin position="212"/>
        <end position="270"/>
    </location>
</feature>
<feature type="region of interest" description="Disordered" evidence="2">
    <location>
        <begin position="283"/>
        <end position="397"/>
    </location>
</feature>
<comment type="caution">
    <text evidence="4">The sequence shown here is derived from an EMBL/GenBank/DDBJ whole genome shotgun (WGS) entry which is preliminary data.</text>
</comment>
<dbReference type="GO" id="GO:0008408">
    <property type="term" value="F:3'-5' exonuclease activity"/>
    <property type="evidence" value="ECO:0007669"/>
    <property type="project" value="InterPro"/>
</dbReference>
<evidence type="ECO:0000313" key="5">
    <source>
        <dbReference type="Proteomes" id="UP000719412"/>
    </source>
</evidence>
<evidence type="ECO:0000313" key="4">
    <source>
        <dbReference type="EMBL" id="KAH0814657.1"/>
    </source>
</evidence>
<proteinExistence type="predicted"/>
<gene>
    <name evidence="4" type="ORF">GEV33_008134</name>
</gene>
<dbReference type="GO" id="GO:0005634">
    <property type="term" value="C:nucleus"/>
    <property type="evidence" value="ECO:0007669"/>
    <property type="project" value="TreeGrafter"/>
</dbReference>
<name>A0A8J6LBR3_TENMO</name>
<dbReference type="PANTHER" id="PTHR21315">
    <property type="entry name" value="APRATAXIN AND PNK-LIKE FACTOR-RELATED"/>
    <property type="match status" value="1"/>
</dbReference>
<reference evidence="4" key="1">
    <citation type="journal article" date="2020" name="J Insects Food Feed">
        <title>The yellow mealworm (Tenebrio molitor) genome: a resource for the emerging insects as food and feed industry.</title>
        <authorList>
            <person name="Eriksson T."/>
            <person name="Andere A."/>
            <person name="Kelstrup H."/>
            <person name="Emery V."/>
            <person name="Picard C."/>
        </authorList>
    </citation>
    <scope>NUCLEOTIDE SEQUENCE</scope>
    <source>
        <strain evidence="4">Stoneville</strain>
        <tissue evidence="4">Whole head</tissue>
    </source>
</reference>
<reference evidence="4" key="2">
    <citation type="submission" date="2021-08" db="EMBL/GenBank/DDBJ databases">
        <authorList>
            <person name="Eriksson T."/>
        </authorList>
    </citation>
    <scope>NUCLEOTIDE SEQUENCE</scope>
    <source>
        <strain evidence="4">Stoneville</strain>
        <tissue evidence="4">Whole head</tissue>
    </source>
</reference>
<dbReference type="Pfam" id="PF10283">
    <property type="entry name" value="zf-CCHH"/>
    <property type="match status" value="2"/>
</dbReference>
<protein>
    <recommendedName>
        <fullName evidence="3">PBZ-type domain-containing protein</fullName>
    </recommendedName>
</protein>
<dbReference type="AlphaFoldDB" id="A0A8J6LBR3"/>
<keyword evidence="5" id="KW-1185">Reference proteome</keyword>
<evidence type="ECO:0000259" key="3">
    <source>
        <dbReference type="Pfam" id="PF10283"/>
    </source>
</evidence>
<dbReference type="Proteomes" id="UP000719412">
    <property type="component" value="Unassembled WGS sequence"/>
</dbReference>
<dbReference type="SUPFAM" id="SSF49879">
    <property type="entry name" value="SMAD/FHA domain"/>
    <property type="match status" value="1"/>
</dbReference>
<dbReference type="EMBL" id="JABDTM020024055">
    <property type="protein sequence ID" value="KAH0814657.1"/>
    <property type="molecule type" value="Genomic_DNA"/>
</dbReference>
<dbReference type="InterPro" id="IPR019406">
    <property type="entry name" value="APLF_PBZ"/>
</dbReference>
<feature type="domain" description="PBZ-type" evidence="3">
    <location>
        <begin position="303"/>
        <end position="327"/>
    </location>
</feature>
<dbReference type="GO" id="GO:0035861">
    <property type="term" value="C:site of double-strand break"/>
    <property type="evidence" value="ECO:0007669"/>
    <property type="project" value="TreeGrafter"/>
</dbReference>
<accession>A0A8J6LBR3</accession>
<dbReference type="InterPro" id="IPR008984">
    <property type="entry name" value="SMAD_FHA_dom_sf"/>
</dbReference>
<organism evidence="4 5">
    <name type="scientific">Tenebrio molitor</name>
    <name type="common">Yellow mealworm beetle</name>
    <dbReference type="NCBI Taxonomy" id="7067"/>
    <lineage>
        <taxon>Eukaryota</taxon>
        <taxon>Metazoa</taxon>
        <taxon>Ecdysozoa</taxon>
        <taxon>Arthropoda</taxon>
        <taxon>Hexapoda</taxon>
        <taxon>Insecta</taxon>
        <taxon>Pterygota</taxon>
        <taxon>Neoptera</taxon>
        <taxon>Endopterygota</taxon>
        <taxon>Coleoptera</taxon>
        <taxon>Polyphaga</taxon>
        <taxon>Cucujiformia</taxon>
        <taxon>Tenebrionidae</taxon>
        <taxon>Tenebrio</taxon>
    </lineage>
</organism>
<evidence type="ECO:0000256" key="2">
    <source>
        <dbReference type="SAM" id="MobiDB-lite"/>
    </source>
</evidence>
<feature type="compositionally biased region" description="Acidic residues" evidence="2">
    <location>
        <begin position="230"/>
        <end position="245"/>
    </location>
</feature>
<feature type="compositionally biased region" description="Acidic residues" evidence="2">
    <location>
        <begin position="348"/>
        <end position="394"/>
    </location>
</feature>
<dbReference type="GO" id="GO:0003906">
    <property type="term" value="F:DNA-(apurinic or apyrimidinic site) endonuclease activity"/>
    <property type="evidence" value="ECO:0007669"/>
    <property type="project" value="InterPro"/>
</dbReference>
<dbReference type="Gene3D" id="2.60.200.20">
    <property type="match status" value="1"/>
</dbReference>
<feature type="compositionally biased region" description="Basic residues" evidence="2">
    <location>
        <begin position="314"/>
        <end position="325"/>
    </location>
</feature>
<feature type="compositionally biased region" description="Basic and acidic residues" evidence="2">
    <location>
        <begin position="212"/>
        <end position="221"/>
    </location>
</feature>
<sequence length="410" mass="46574">MFVKVFKLGEEDSPLTTFPVGAHILGRGALQCNDKRISRNHATIEVTASEVKLTANHINPCFLKIADSKTLTVLRKDSAAQLNDGDTFAFLPDDFWFKIRTVEDNLELTENKNEAVDLEQTVKRHLDTSDEAAPDKRIKIEAEYKNEGSEIDQTEEEIKNEEINDNKTHVHDTENSLGLTQLLDNLINDVADETNNITEASTDNNLHIEEANESNQEKDAACDTTNNLPQDEEITSSHEEQEETGEPSSEKADDGTNPGTSNPKPKREKCWYGAECYRKNPIHRQEFTHPGDSDFESDPDDKRPVCSFGAQCYRKNKSHRKSYKHPPREPPGKKKRVRKKVDRLNVADSEEISALDLSDSEDPFIADDDSDEDFEDTDEDDSDFEDSQNVEEDSENIKRLIKEAKRYIKN</sequence>
<keyword evidence="1" id="KW-0175">Coiled coil</keyword>
<evidence type="ECO:0000256" key="1">
    <source>
        <dbReference type="SAM" id="Coils"/>
    </source>
</evidence>
<feature type="compositionally biased region" description="Basic and acidic residues" evidence="2">
    <location>
        <begin position="283"/>
        <end position="292"/>
    </location>
</feature>